<evidence type="ECO:0000259" key="5">
    <source>
        <dbReference type="Pfam" id="PF00501"/>
    </source>
</evidence>
<dbReference type="PANTHER" id="PTHR43605">
    <property type="entry name" value="ACYL-COENZYME A SYNTHETASE"/>
    <property type="match status" value="1"/>
</dbReference>
<evidence type="ECO:0000313" key="7">
    <source>
        <dbReference type="EMBL" id="CAB1130140.1"/>
    </source>
</evidence>
<dbReference type="InterPro" id="IPR000873">
    <property type="entry name" value="AMP-dep_synth/lig_dom"/>
</dbReference>
<dbReference type="FunFam" id="3.30.300.30:FF:000005">
    <property type="entry name" value="Acyl-coenzyme A synthetase ACSM5, mitochondrial"/>
    <property type="match status" value="1"/>
</dbReference>
<evidence type="ECO:0000256" key="4">
    <source>
        <dbReference type="ARBA" id="ARBA00022840"/>
    </source>
</evidence>
<dbReference type="Pfam" id="PF00501">
    <property type="entry name" value="AMP-binding"/>
    <property type="match status" value="1"/>
</dbReference>
<keyword evidence="3" id="KW-0547">Nucleotide-binding</keyword>
<keyword evidence="4" id="KW-0067">ATP-binding</keyword>
<dbReference type="EMBL" id="LR778114">
    <property type="protein sequence ID" value="CAB1130140.1"/>
    <property type="molecule type" value="Genomic_DNA"/>
</dbReference>
<dbReference type="GO" id="GO:0015645">
    <property type="term" value="F:fatty acid ligase activity"/>
    <property type="evidence" value="ECO:0007669"/>
    <property type="project" value="TreeGrafter"/>
</dbReference>
<evidence type="ECO:0000256" key="1">
    <source>
        <dbReference type="ARBA" id="ARBA00006432"/>
    </source>
</evidence>
<dbReference type="PANTHER" id="PTHR43605:SF10">
    <property type="entry name" value="ACYL-COA SYNTHETASE MEDIUM CHAIN FAMILY MEMBER 3"/>
    <property type="match status" value="1"/>
</dbReference>
<gene>
    <name evidence="7" type="ORF">R50_2648</name>
</gene>
<sequence length="528" mass="57296">MKDPSREPFNFGRDVFDRWARVAPARPALYLIRDAAHADIVGYGELARASDGLAARLAAAGITPGTRVLVVLGKAPEFWVTLLALNKLGAVPMPGTTQLRPADIRYRLEAAACRAAIVLPGIARTLTDPFFDQQLTFRFVTGGDEPAPAGWTPLDAWAPASGPPDGPVTSAGDPALIYFTSGTTGHPKMVVHTQAYTRAHRLTASYWLGLQEGMLHWNFSDTGWAKAAWSSVFAPWNVGATVVVDPLTGKFQPRAFLELLAGHPVESLCAAPTVYRFLVQEDLGRYRFPALRSAVSAGEPLNPEVIETFRRHTGLTVRDGYGQTETVVLVANPPGAPVKPGSMGKPAPGWTVAVIDEDGRELPPGEEGEVAVRVDHGRPEGLFAEYAADPEGTRRRFRGPWYLTGDRAQVDEDGYFWFVGRADDVIISAGYRIGPFEVESALLEHPAVAESAVVAHPDPLRGSVVKAFVVLAPGWRPGAELAAELQTHVRAITAPYKYPRLIEFVEELPKTISGKIRRVELRERGPQG</sequence>
<dbReference type="InterPro" id="IPR042099">
    <property type="entry name" value="ANL_N_sf"/>
</dbReference>
<reference evidence="7 8" key="1">
    <citation type="submission" date="2020-02" db="EMBL/GenBank/DDBJ databases">
        <authorList>
            <person name="Hogendoorn C."/>
        </authorList>
    </citation>
    <scope>NUCLEOTIDE SEQUENCE [LARGE SCALE GENOMIC DNA]</scope>
    <source>
        <strain evidence="7">R501</strain>
    </source>
</reference>
<dbReference type="Pfam" id="PF13193">
    <property type="entry name" value="AMP-binding_C"/>
    <property type="match status" value="1"/>
</dbReference>
<comment type="similarity">
    <text evidence="1">Belongs to the ATP-dependent AMP-binding enzyme family.</text>
</comment>
<dbReference type="InterPro" id="IPR020845">
    <property type="entry name" value="AMP-binding_CS"/>
</dbReference>
<dbReference type="SUPFAM" id="SSF56801">
    <property type="entry name" value="Acetyl-CoA synthetase-like"/>
    <property type="match status" value="1"/>
</dbReference>
<organism evidence="7 8">
    <name type="scientific">Candidatus Hydrogenisulfobacillus filiaventi</name>
    <dbReference type="NCBI Taxonomy" id="2707344"/>
    <lineage>
        <taxon>Bacteria</taxon>
        <taxon>Bacillati</taxon>
        <taxon>Bacillota</taxon>
        <taxon>Clostridia</taxon>
        <taxon>Eubacteriales</taxon>
        <taxon>Clostridiales Family XVII. Incertae Sedis</taxon>
        <taxon>Candidatus Hydrogenisulfobacillus</taxon>
    </lineage>
</organism>
<protein>
    <submittedName>
        <fullName evidence="7">Acetyl-CoA synthetase</fullName>
    </submittedName>
</protein>
<accession>A0A6F8ZK54</accession>
<dbReference type="Proteomes" id="UP000503399">
    <property type="component" value="Chromosome"/>
</dbReference>
<dbReference type="InterPro" id="IPR051087">
    <property type="entry name" value="Mitochondrial_ACSM"/>
</dbReference>
<dbReference type="CDD" id="cd05972">
    <property type="entry name" value="MACS_like"/>
    <property type="match status" value="1"/>
</dbReference>
<dbReference type="Gene3D" id="3.40.50.12780">
    <property type="entry name" value="N-terminal domain of ligase-like"/>
    <property type="match status" value="1"/>
</dbReference>
<feature type="domain" description="AMP-dependent synthetase/ligase" evidence="5">
    <location>
        <begin position="16"/>
        <end position="373"/>
    </location>
</feature>
<feature type="domain" description="AMP-binding enzyme C-terminal" evidence="6">
    <location>
        <begin position="437"/>
        <end position="515"/>
    </location>
</feature>
<dbReference type="AlphaFoldDB" id="A0A6F8ZK54"/>
<dbReference type="InterPro" id="IPR045851">
    <property type="entry name" value="AMP-bd_C_sf"/>
</dbReference>
<dbReference type="KEGG" id="hfv:R50_2648"/>
<evidence type="ECO:0000313" key="8">
    <source>
        <dbReference type="Proteomes" id="UP000503399"/>
    </source>
</evidence>
<dbReference type="GO" id="GO:0006637">
    <property type="term" value="P:acyl-CoA metabolic process"/>
    <property type="evidence" value="ECO:0007669"/>
    <property type="project" value="TreeGrafter"/>
</dbReference>
<keyword evidence="8" id="KW-1185">Reference proteome</keyword>
<dbReference type="InterPro" id="IPR025110">
    <property type="entry name" value="AMP-bd_C"/>
</dbReference>
<proteinExistence type="inferred from homology"/>
<keyword evidence="2" id="KW-0436">Ligase</keyword>
<evidence type="ECO:0000256" key="3">
    <source>
        <dbReference type="ARBA" id="ARBA00022741"/>
    </source>
</evidence>
<dbReference type="GO" id="GO:0005524">
    <property type="term" value="F:ATP binding"/>
    <property type="evidence" value="ECO:0007669"/>
    <property type="project" value="UniProtKB-KW"/>
</dbReference>
<dbReference type="GO" id="GO:0016405">
    <property type="term" value="F:CoA-ligase activity"/>
    <property type="evidence" value="ECO:0007669"/>
    <property type="project" value="UniProtKB-ARBA"/>
</dbReference>
<evidence type="ECO:0000259" key="6">
    <source>
        <dbReference type="Pfam" id="PF13193"/>
    </source>
</evidence>
<dbReference type="GO" id="GO:0006633">
    <property type="term" value="P:fatty acid biosynthetic process"/>
    <property type="evidence" value="ECO:0007669"/>
    <property type="project" value="TreeGrafter"/>
</dbReference>
<evidence type="ECO:0000256" key="2">
    <source>
        <dbReference type="ARBA" id="ARBA00022598"/>
    </source>
</evidence>
<dbReference type="GO" id="GO:0004321">
    <property type="term" value="F:fatty-acyl-CoA synthase activity"/>
    <property type="evidence" value="ECO:0007669"/>
    <property type="project" value="TreeGrafter"/>
</dbReference>
<dbReference type="PROSITE" id="PS00455">
    <property type="entry name" value="AMP_BINDING"/>
    <property type="match status" value="1"/>
</dbReference>
<name>A0A6F8ZK54_9FIRM</name>
<dbReference type="Gene3D" id="3.30.300.30">
    <property type="match status" value="1"/>
</dbReference>